<evidence type="ECO:0000256" key="11">
    <source>
        <dbReference type="ARBA" id="ARBA00022614"/>
    </source>
</evidence>
<dbReference type="PaxDb" id="65489-OBART11G17430.1"/>
<dbReference type="PROSITE" id="PS50011">
    <property type="entry name" value="PROTEIN_KINASE_DOM"/>
    <property type="match status" value="3"/>
</dbReference>
<evidence type="ECO:0000256" key="25">
    <source>
        <dbReference type="ARBA" id="ARBA00047899"/>
    </source>
</evidence>
<keyword evidence="11" id="KW-0433">Leucine-rich repeat</keyword>
<comment type="function">
    <text evidence="27">Receptor kinase that detects X.oryzae pv. oryzae protein Ax21 to promote innate immunity. Following X.oryzae pv. oryzae protein Ax21 detection, undergoes cleavage, releasing the processed protein kinase Xa21 chain.</text>
</comment>
<evidence type="ECO:0000256" key="12">
    <source>
        <dbReference type="ARBA" id="ARBA00022626"/>
    </source>
</evidence>
<dbReference type="InterPro" id="IPR013210">
    <property type="entry name" value="LRR_N_plant-typ"/>
</dbReference>
<dbReference type="Gramene" id="OBART11G17430.1">
    <property type="protein sequence ID" value="OBART11G17430.1"/>
    <property type="gene ID" value="OBART11G17430"/>
</dbReference>
<evidence type="ECO:0000256" key="27">
    <source>
        <dbReference type="ARBA" id="ARBA00054320"/>
    </source>
</evidence>
<dbReference type="SUPFAM" id="SSF52058">
    <property type="entry name" value="L domain-like"/>
    <property type="match status" value="9"/>
</dbReference>
<evidence type="ECO:0000256" key="17">
    <source>
        <dbReference type="ARBA" id="ARBA00022741"/>
    </source>
</evidence>
<dbReference type="FunFam" id="3.80.10.10:FF:001488">
    <property type="entry name" value="Receptor-like protein EIX1"/>
    <property type="match status" value="1"/>
</dbReference>
<evidence type="ECO:0000313" key="36">
    <source>
        <dbReference type="Proteomes" id="UP000026960"/>
    </source>
</evidence>
<feature type="transmembrane region" description="Helical" evidence="32">
    <location>
        <begin position="671"/>
        <end position="693"/>
    </location>
</feature>
<dbReference type="PROSITE" id="PS00107">
    <property type="entry name" value="PROTEIN_KINASE_ATP"/>
    <property type="match status" value="2"/>
</dbReference>
<feature type="signal peptide" evidence="33">
    <location>
        <begin position="1"/>
        <end position="20"/>
    </location>
</feature>
<evidence type="ECO:0000256" key="3">
    <source>
        <dbReference type="ARBA" id="ARBA00004251"/>
    </source>
</evidence>
<feature type="region of interest" description="Disordered" evidence="31">
    <location>
        <begin position="3037"/>
        <end position="3118"/>
    </location>
</feature>
<dbReference type="eggNOG" id="KOG0619">
    <property type="taxonomic scope" value="Eukaryota"/>
</dbReference>
<evidence type="ECO:0000256" key="18">
    <source>
        <dbReference type="ARBA" id="ARBA00022777"/>
    </source>
</evidence>
<dbReference type="GO" id="GO:0005886">
    <property type="term" value="C:plasma membrane"/>
    <property type="evidence" value="ECO:0007669"/>
    <property type="project" value="UniProtKB-SubCell"/>
</dbReference>
<dbReference type="GO" id="GO:0005789">
    <property type="term" value="C:endoplasmic reticulum membrane"/>
    <property type="evidence" value="ECO:0007669"/>
    <property type="project" value="UniProtKB-SubCell"/>
</dbReference>
<evidence type="ECO:0000256" key="22">
    <source>
        <dbReference type="ARBA" id="ARBA00023136"/>
    </source>
</evidence>
<feature type="binding site" evidence="30">
    <location>
        <position position="760"/>
    </location>
    <ligand>
        <name>ATP</name>
        <dbReference type="ChEBI" id="CHEBI:30616"/>
    </ligand>
</feature>
<evidence type="ECO:0000256" key="6">
    <source>
        <dbReference type="ARBA" id="ARBA00009592"/>
    </source>
</evidence>
<keyword evidence="16" id="KW-0677">Repeat</keyword>
<evidence type="ECO:0000256" key="7">
    <source>
        <dbReference type="ARBA" id="ARBA00012513"/>
    </source>
</evidence>
<comment type="catalytic activity">
    <reaction evidence="26">
        <text>L-seryl-[protein] + ATP = O-phospho-L-seryl-[protein] + ADP + H(+)</text>
        <dbReference type="Rhea" id="RHEA:17989"/>
        <dbReference type="Rhea" id="RHEA-COMP:9863"/>
        <dbReference type="Rhea" id="RHEA-COMP:11604"/>
        <dbReference type="ChEBI" id="CHEBI:15378"/>
        <dbReference type="ChEBI" id="CHEBI:29999"/>
        <dbReference type="ChEBI" id="CHEBI:30616"/>
        <dbReference type="ChEBI" id="CHEBI:83421"/>
        <dbReference type="ChEBI" id="CHEBI:456216"/>
        <dbReference type="EC" id="2.7.11.1"/>
    </reaction>
</comment>
<dbReference type="FunFam" id="3.80.10.10:FF:000111">
    <property type="entry name" value="LRR receptor-like serine/threonine-protein kinase ERECTA"/>
    <property type="match status" value="1"/>
</dbReference>
<evidence type="ECO:0000256" key="9">
    <source>
        <dbReference type="ARBA" id="ARBA00022527"/>
    </source>
</evidence>
<dbReference type="Gene3D" id="3.30.200.20">
    <property type="entry name" value="Phosphorylase Kinase, domain 1"/>
    <property type="match status" value="3"/>
</dbReference>
<dbReference type="GO" id="GO:0004674">
    <property type="term" value="F:protein serine/threonine kinase activity"/>
    <property type="evidence" value="ECO:0007669"/>
    <property type="project" value="UniProtKB-KW"/>
</dbReference>
<dbReference type="Pfam" id="PF23598">
    <property type="entry name" value="LRR_14"/>
    <property type="match status" value="3"/>
</dbReference>
<dbReference type="Pfam" id="PF07714">
    <property type="entry name" value="PK_Tyr_Ser-Thr"/>
    <property type="match status" value="1"/>
</dbReference>
<dbReference type="InterPro" id="IPR001245">
    <property type="entry name" value="Ser-Thr/Tyr_kinase_cat_dom"/>
</dbReference>
<keyword evidence="24" id="KW-0325">Glycoprotein</keyword>
<evidence type="ECO:0000256" key="24">
    <source>
        <dbReference type="ARBA" id="ARBA00023180"/>
    </source>
</evidence>
<dbReference type="SMART" id="SM00220">
    <property type="entry name" value="S_TKc"/>
    <property type="match status" value="3"/>
</dbReference>
<sequence>MARAMMLLLSCSYALALVSAGSSSSSNATADELALLSFKSMLSSPSLGLMASWNSSSHFCSWTGVSCSRQQPEKVIALQMNSCGLSGRISPFLGNLSFLKTLDLGNNQLVGQIPSELGHLSKLQMLNLSTNLLRGSIPVEMRGCTKLMTLHLGDNQLQGEIPAEIGSSLKNLVNLYLTRNLLSGEIPQSLAELPSLELLSLSHNKLSGEVPSALSNLTNLLNIRFSNNMLSGVIPSSLGMLPNLYELSLGFNNLSGPIPTSIWNISSLRVLSVQGNMLSGTIPANAFETLPHLEKLYMDHNHLHGKIPVSLGNSSNVSMIILGANLFNGIVPQEIGRLRKLEQLVLTQTLVGAKEQKDWEFITALANCSQLQVLVLGMCEFGGVLPNSLSSLSTSLKYLSLSYNNISGSIPKDIGNLFNLQVLDLAWNSFTGTLPSSLGRLKNLHYFNVYNNDLGGPIPSTIGNLTGLITLYLMSNTFSGRLTNSLANLTKLTELDLSSNNFIGPIPSGLFNITTLSIALELSYNKFEGSIPQEIGNLVNLVKFNAESNKLSGEIPSTLGQCQNLQDLALQNNMLNGNIPEHLSQLKSLQTLDFSRNNLSGEIPKFIGNFTMLSYLNLSFNMFTGEVPTTGIFTNSTAISIQHNGRLCGGITTLHLPPCSFQLPKNKHKPVVIPIVISLVATLAVLSLLYILLTWHKKIQTEIPSTTSMRGHPLVSYSQLVKATDEFSIANLLGSGSFGSVYKGELDAQIGESPYYVAVKVLKLQTSGALKSFAAECNALRNLRHRNLVKIITACSSIDNSGNDFKAIVFDFMPNGSLEGWLHPDKDDQIDHKYLNLLQRVGILLDVANALDYLHCHGPTPVVHCDLKPSNVLLDAEMVAHLGDFGLAKILVEGNSLLQQSTSSMGFRGTIGYAPPEYGAGNTVSTLGDIYSYGILVLEMVTGKRPIDNKSIQGLSLREYVELGLHGKMMDVVDTQLFLGLENEFHTADDSSCKGRIDCLVSLLGLGLYCSQEMPSNRMPTEDIIKELTFIYFFLLVCLCSHSLASSPPPPPPPPSSSVSSNDATKATVDELALLSIKSMLSSPSSSPLASWNSTSSIHHCSWPGVVCSRRHPGRVAALRMASFNLSGAISPFLANLSFLRELDLAGNQLAGEIPPEIGRLGRLETVNLAANALQGTLPLSLGNCTNLMVLNLTSNQLQGEIPSTIGARMVNLYMLDLRQNGFSGEIPLSLAELPSLEFLFLYSNKLSGEIPTALSNLSGLMHLDLDTNMLSGAIPSSLGKLSSLIWLNLANNNLSGTIPSSIWNISSSLWGLNIQQNNLVGVVPTDAFTALPELRTISMDNNRFHGRLPTSLVNVSHVRMLQLGFNFFSGTVPSELGMLKNLEQFLLFATLLEAKEPRDWEFITALTNCSRLKILELGASKFGGVLPDSLSNLSTSLQTLSLQYNTISGRIPKDIGNLIGLQSLTLDDNSFIGTLPSSLGRLQNLNLLSVPKNKISGSVPLAIGNLTKLSSLELQANAFSGEIPSTVANLTKLSALNLARNNFTGAITRRLFNILSLSKILDISHNNLEGSIPQEIGNLINLEEFHAQSNILSGEIPPSLGECQLLQDVYLQNNFLNGTISSALGQLKGLESLDLSNNKLSGQIPRFLGNISMLSYLNLSFNNFSGEVPDFGVFANITAFLIQGNDKLCGGIPTLHLRPCSSGLPEKKHKFLVIFIVTISAVAILGILLLLYKYLNRRKKNNTKNSSETSMQAHPSISFSQLAKATEGFSATNLLGSGTFGSVYKGKIDGQTDESAEYIAVKVLKLQTPGAHKSFVAECEALKNLRHRNLVKVITACSSIDTRGYDFKAIVFDFMPNGSLEDWLHPKPVDQTEMKYLGLVQRVTILLDVAYALDYLHCRGPAPVVHCDIKSSNVLLDSDMVAHVGDFGLAKILAEGSSSLQHSTSSMGFRGTIGYAAPEYGAGNIVSTNGDIYSYGILVLETVTGKRPTDNRFRQGLSLREHVEQALHGETMDIVDSQLTLELENECETLQDSSYKRKIDCLISLLRLGVSCSHELPLSRMRTTDIVNELHAMRESLLREYRIEDGSYVNPLLLLGSLLLLAAGTLPLQATTACVPRERDALLAFKRGITSDPLGLLISWKEDDHDCCRWRGVTCSNLTGHVLRLHLNGGYDLDRFELVGLVGEISPQLLHLDHIEHLDLSINSLEGPSGQIPKFLGSMNSLRYLNLSSIPFTGTVPPQLGNLSNLRYLDLSDMEGGVHLTDISWLPRLGSLKFLNLTYIDLSAASDWPYVMNMIPSLRVLSLSFCRLQRANQSLTHFNLTKLEKLDLSMNYFDHPYASCWFWNLTILKFLDLSQNRLYDQLPIALGDMTSLRVLRISNNDLGSMAPNLLRNLCNLEVLDLDESLSGGNMTELFGSLPQCSSSKLSELKMSYNNINGSLPAGLFRQFPNLVTLDMSINLITGPLPVEIGMLDSLTYLNLRGNNLEGVITEEHFVSLKSLKYIDLSDNQLLKIVVDPGWLAPFTLEEARFASCQMGPRFPSWLQWSVNISYIDISKAGIIDKLPDWFWTTVSKVKDLVMSNNQISGVFPANMETMAMEYLDIRSNKLSGQIPLLPRNLSALDIHNNSLSGPLPSEFGVNIYMLILSHNHLSGHIPGSFCKMQYLDTIDLANNLFEGDFPQQCFSMKDIKVLLLSNNGFAGTFPAFLEGCTQLQIIDLSRNNFSSKLPKWIGDKKDLVLLRLSYNAFSGVIPDNITNLPNLRQLDLAANSLSGNLPRSFTKLEGMKREDGYYGSGSVPEDGYSSLSVATKRQELYYGPALLDMVSIDLSSNCLIGGIPEQIASLAALKNLNLSRNNLNGKIPYKIGSLQSLESLDLSRNNLSGEIPSTLSNLSYLSDLDLSYNNLSGTIPSGSQLGTLYMEHPDMYNGNNGLCGPPLRRNCSGDIEPRQHGYGDDNKAGHVPEPMFFYLGLVSGFIAGLWVVFCIILFKKTWRIAYFRIFDKVYDKIYVLAVVTWATDEIAATGAGVGAVQCAERQAHRRRMRRRRWPPSGMERGARRPEELAAGISKGDGQRGRNLSHLSSSSRSAQEQGGKTGSAAAAHVAIQAHRKSSRERQPNTKSNSIALLLTAVAVLFLRPGSSSSSSRSTAMADEPALLSFKSMLLSDGFLASWNASSHYCSWPGVVCGGRHPERVVALQMSSFNLSGRISPSLGNLSLLRELELGDNQFTGDIPPEIGQLTRLRMLNLSSNYLQGSIPASIGECAELMSIDLGNNQLQGAIPSSLGMLSGLSWLELGFNNLTGLIPSSIWNVSSLTELNLQQNMLHGTMPPDVFNSLPHLQHLYINDNQFHGNIPVSIGNVSALSRIQIGFNSFGGIIPPEVGRLRNLTSLEAEHTFLGAKDPKGWGFISALTNCSNLQALFLGNNRFEGVLPVSISNLSVYLEYLYLDFNAISGSMPEDIGNLVSLEALLLHNNSFTGILPSSLGRLKNLQVLYIDNNKISGSIPLAIGNLTELNYFRLDVNAFTGRIPCALGNLTNLVELGLSSNNFTGPIPIEIFKIHTLSLTLDISNNNLEGSIPQEIGGLKNLVQFYADSNKLSGEIPSTLGECQLLQNISLQNNFLSGSVPSLLSQLKGLQILDLSNNNLSGQIPTFLSNLTMLSYLNLSFNDFSGEVLTFGVFSNPSAISIQGNGKLCGGIPDLHLPRCASQSPHRRQKLLVIPIVVSLVVTLLLLLLLYKLLSWRKKIKTNIPSTTSMEGHPLISYSQLVRATDNFSATNLLGSGSFGSVYKGEINNQAGETCSSIDNSGNDFKAIVFEFMPNGSLDGWLHPDNNDHTEQRYLTILERVSILLDVAYALDYLHCHGPAPVIHCDIKSSNVLLDSDMVARVGDFGLARILDEQNSVFQPSTNSIVFRGTIGYAAPEYGAGNTVSTQGDIYSYGILVLETVTGKRPSDSKFTQGLSLCESVSLGLHGKVMDIVDNKLCLGIDQHDPETTDDFSSKQKIDCLISLLKLGLSCSQEMPSSRLSTGDIIKELHAIKESLLLEIEDTEK</sequence>
<reference evidence="35" key="1">
    <citation type="journal article" date="2009" name="Rice">
        <title>De Novo Next Generation Sequencing of Plant Genomes.</title>
        <authorList>
            <person name="Rounsley S."/>
            <person name="Marri P.R."/>
            <person name="Yu Y."/>
            <person name="He R."/>
            <person name="Sisneros N."/>
            <person name="Goicoechea J.L."/>
            <person name="Lee S.J."/>
            <person name="Angelova A."/>
            <person name="Kudrna D."/>
            <person name="Luo M."/>
            <person name="Affourtit J."/>
            <person name="Desany B."/>
            <person name="Knight J."/>
            <person name="Niazi F."/>
            <person name="Egholm M."/>
            <person name="Wing R.A."/>
        </authorList>
    </citation>
    <scope>NUCLEOTIDE SEQUENCE [LARGE SCALE GENOMIC DNA]</scope>
    <source>
        <strain evidence="35">cv. IRGC 105608</strain>
    </source>
</reference>
<keyword evidence="19" id="KW-0256">Endoplasmic reticulum</keyword>
<evidence type="ECO:0000256" key="26">
    <source>
        <dbReference type="ARBA" id="ARBA00048679"/>
    </source>
</evidence>
<comment type="cofactor">
    <cofactor evidence="2">
        <name>Mg(2+)</name>
        <dbReference type="ChEBI" id="CHEBI:18420"/>
    </cofactor>
</comment>
<dbReference type="FunFam" id="3.80.10.10:FF:000288">
    <property type="entry name" value="LRR receptor-like serine/threonine-protein kinase EFR"/>
    <property type="match status" value="3"/>
</dbReference>
<keyword evidence="14 32" id="KW-0812">Transmembrane</keyword>
<feature type="transmembrane region" description="Helical" evidence="32">
    <location>
        <begin position="1712"/>
        <end position="1733"/>
    </location>
</feature>
<dbReference type="InterPro" id="IPR032675">
    <property type="entry name" value="LRR_dom_sf"/>
</dbReference>
<dbReference type="InterPro" id="IPR008271">
    <property type="entry name" value="Ser/Thr_kinase_AS"/>
</dbReference>
<comment type="catalytic activity">
    <reaction evidence="25">
        <text>L-threonyl-[protein] + ATP = O-phospho-L-threonyl-[protein] + ADP + H(+)</text>
        <dbReference type="Rhea" id="RHEA:46608"/>
        <dbReference type="Rhea" id="RHEA-COMP:11060"/>
        <dbReference type="Rhea" id="RHEA-COMP:11605"/>
        <dbReference type="ChEBI" id="CHEBI:15378"/>
        <dbReference type="ChEBI" id="CHEBI:30013"/>
        <dbReference type="ChEBI" id="CHEBI:30616"/>
        <dbReference type="ChEBI" id="CHEBI:61977"/>
        <dbReference type="ChEBI" id="CHEBI:456216"/>
        <dbReference type="EC" id="2.7.11.1"/>
    </reaction>
</comment>
<protein>
    <recommendedName>
        <fullName evidence="29">Receptor kinase-like protein Xa21</fullName>
        <ecNumber evidence="7">2.7.11.1</ecNumber>
    </recommendedName>
</protein>
<keyword evidence="10" id="KW-0597">Phosphoprotein</keyword>
<dbReference type="InterPro" id="IPR000719">
    <property type="entry name" value="Prot_kinase_dom"/>
</dbReference>
<evidence type="ECO:0000256" key="15">
    <source>
        <dbReference type="ARBA" id="ARBA00022729"/>
    </source>
</evidence>
<dbReference type="FunFam" id="3.80.10.10:FF:000095">
    <property type="entry name" value="LRR receptor-like serine/threonine-protein kinase GSO1"/>
    <property type="match status" value="2"/>
</dbReference>
<dbReference type="PANTHER" id="PTHR27000">
    <property type="entry name" value="LEUCINE-RICH REPEAT RECEPTOR-LIKE PROTEIN KINASE FAMILY PROTEIN-RELATED"/>
    <property type="match status" value="1"/>
</dbReference>
<feature type="transmembrane region" description="Helical" evidence="32">
    <location>
        <begin position="1028"/>
        <end position="1045"/>
    </location>
</feature>
<dbReference type="FunFam" id="3.80.10.10:FF:000649">
    <property type="entry name" value="Leucine Rich Repeat family protein"/>
    <property type="match status" value="1"/>
</dbReference>
<dbReference type="Gene3D" id="1.10.510.10">
    <property type="entry name" value="Transferase(Phosphotransferase) domain 1"/>
    <property type="match status" value="3"/>
</dbReference>
<keyword evidence="13" id="KW-0808">Transferase</keyword>
<feature type="chain" id="PRO_5005428905" description="Receptor kinase-like protein Xa21" evidence="33">
    <location>
        <begin position="21"/>
        <end position="4048"/>
    </location>
</feature>
<feature type="transmembrane region" description="Helical" evidence="32">
    <location>
        <begin position="2089"/>
        <end position="2109"/>
    </location>
</feature>
<dbReference type="PROSITE" id="PS51450">
    <property type="entry name" value="LRR"/>
    <property type="match status" value="3"/>
</dbReference>
<evidence type="ECO:0000259" key="34">
    <source>
        <dbReference type="PROSITE" id="PS50011"/>
    </source>
</evidence>
<dbReference type="InterPro" id="IPR017441">
    <property type="entry name" value="Protein_kinase_ATP_BS"/>
</dbReference>
<dbReference type="SMART" id="SM00365">
    <property type="entry name" value="LRR_SD22"/>
    <property type="match status" value="19"/>
</dbReference>
<keyword evidence="18" id="KW-0418">Kinase</keyword>
<evidence type="ECO:0000313" key="35">
    <source>
        <dbReference type="EnsemblPlants" id="OBART11G17430.1"/>
    </source>
</evidence>
<keyword evidence="21 32" id="KW-1133">Transmembrane helix</keyword>
<organism evidence="35">
    <name type="scientific">Oryza barthii</name>
    <dbReference type="NCBI Taxonomy" id="65489"/>
    <lineage>
        <taxon>Eukaryota</taxon>
        <taxon>Viridiplantae</taxon>
        <taxon>Streptophyta</taxon>
        <taxon>Embryophyta</taxon>
        <taxon>Tracheophyta</taxon>
        <taxon>Spermatophyta</taxon>
        <taxon>Magnoliopsida</taxon>
        <taxon>Liliopsida</taxon>
        <taxon>Poales</taxon>
        <taxon>Poaceae</taxon>
        <taxon>BOP clade</taxon>
        <taxon>Oryzoideae</taxon>
        <taxon>Oryzeae</taxon>
        <taxon>Oryzinae</taxon>
        <taxon>Oryza</taxon>
    </lineage>
</organism>
<feature type="compositionally biased region" description="Low complexity" evidence="31">
    <location>
        <begin position="3076"/>
        <end position="3085"/>
    </location>
</feature>
<keyword evidence="22 32" id="KW-0472">Membrane</keyword>
<dbReference type="FunFam" id="3.80.10.10:FF:000221">
    <property type="entry name" value="Leucine-rich repeat receptor-like protein kinase PXL1"/>
    <property type="match status" value="1"/>
</dbReference>
<feature type="compositionally biased region" description="Basic residues" evidence="31">
    <location>
        <begin position="3037"/>
        <end position="3046"/>
    </location>
</feature>
<dbReference type="FunFam" id="3.80.10.10:FF:000275">
    <property type="entry name" value="Leucine-rich repeat receptor-like protein kinase"/>
    <property type="match status" value="1"/>
</dbReference>
<keyword evidence="36" id="KW-1185">Reference proteome</keyword>
<evidence type="ECO:0000256" key="13">
    <source>
        <dbReference type="ARBA" id="ARBA00022679"/>
    </source>
</evidence>
<dbReference type="PROSITE" id="PS00108">
    <property type="entry name" value="PROTEIN_KINASE_ST"/>
    <property type="match status" value="3"/>
</dbReference>
<dbReference type="SMART" id="SM00369">
    <property type="entry name" value="LRR_TYP"/>
    <property type="match status" value="37"/>
</dbReference>
<feature type="transmembrane region" description="Helical" evidence="32">
    <location>
        <begin position="2964"/>
        <end position="2987"/>
    </location>
</feature>
<dbReference type="InterPro" id="IPR003591">
    <property type="entry name" value="Leu-rich_rpt_typical-subtyp"/>
</dbReference>
<dbReference type="InterPro" id="IPR001611">
    <property type="entry name" value="Leu-rich_rpt"/>
</dbReference>
<evidence type="ECO:0000256" key="16">
    <source>
        <dbReference type="ARBA" id="ARBA00022737"/>
    </source>
</evidence>
<dbReference type="SUPFAM" id="SSF56112">
    <property type="entry name" value="Protein kinase-like (PK-like)"/>
    <property type="match status" value="3"/>
</dbReference>
<dbReference type="GO" id="GO:0005524">
    <property type="term" value="F:ATP binding"/>
    <property type="evidence" value="ECO:0007669"/>
    <property type="project" value="UniProtKB-UniRule"/>
</dbReference>
<keyword evidence="12" id="KW-1070">Brassinosteroid signaling pathway</keyword>
<evidence type="ECO:0000256" key="31">
    <source>
        <dbReference type="SAM" id="MobiDB-lite"/>
    </source>
</evidence>
<feature type="domain" description="Protein kinase" evidence="34">
    <location>
        <begin position="3680"/>
        <end position="4036"/>
    </location>
</feature>
<evidence type="ECO:0000256" key="28">
    <source>
        <dbReference type="ARBA" id="ARBA00056628"/>
    </source>
</evidence>
<keyword evidence="9" id="KW-0723">Serine/threonine-protein kinase</keyword>
<evidence type="ECO:0000256" key="19">
    <source>
        <dbReference type="ARBA" id="ARBA00022824"/>
    </source>
</evidence>
<dbReference type="PANTHER" id="PTHR27000:SF777">
    <property type="entry name" value="PROTEIN KINASE DOMAIN-CONTAINING PROTEIN"/>
    <property type="match status" value="1"/>
</dbReference>
<accession>A0A0D3HN63</accession>
<dbReference type="FunFam" id="3.80.10.10:FF:000383">
    <property type="entry name" value="Leucine-rich repeat receptor protein kinase EMS1"/>
    <property type="match status" value="1"/>
</dbReference>
<dbReference type="Pfam" id="PF13855">
    <property type="entry name" value="LRR_8"/>
    <property type="match status" value="5"/>
</dbReference>
<dbReference type="InterPro" id="IPR011009">
    <property type="entry name" value="Kinase-like_dom_sf"/>
</dbReference>
<feature type="transmembrane region" description="Helical" evidence="32">
    <location>
        <begin position="3714"/>
        <end position="3734"/>
    </location>
</feature>
<name>A0A0D3HN63_9ORYZ</name>
<dbReference type="EC" id="2.7.11.1" evidence="7"/>
<dbReference type="STRING" id="65489.A0A0D3HN63"/>
<evidence type="ECO:0000256" key="32">
    <source>
        <dbReference type="SAM" id="Phobius"/>
    </source>
</evidence>
<evidence type="ECO:0000256" key="29">
    <source>
        <dbReference type="ARBA" id="ARBA00072040"/>
    </source>
</evidence>
<comment type="similarity">
    <text evidence="6">Belongs to the RLP family.</text>
</comment>
<dbReference type="SUPFAM" id="SSF52047">
    <property type="entry name" value="RNI-like"/>
    <property type="match status" value="1"/>
</dbReference>
<evidence type="ECO:0000256" key="14">
    <source>
        <dbReference type="ARBA" id="ARBA00022692"/>
    </source>
</evidence>
<comment type="subcellular location">
    <subcellularLocation>
        <location evidence="3">Cell membrane</location>
        <topology evidence="3">Single-pass type I membrane protein</topology>
    </subcellularLocation>
    <subcellularLocation>
        <location evidence="4">Endoplasmic reticulum membrane</location>
        <topology evidence="4">Single-pass membrane protein</topology>
    </subcellularLocation>
</comment>
<dbReference type="FunFam" id="1.10.510.10:FF:000358">
    <property type="entry name" value="Putative leucine-rich repeat receptor-like serine/threonine-protein kinase"/>
    <property type="match status" value="3"/>
</dbReference>
<evidence type="ECO:0000256" key="23">
    <source>
        <dbReference type="ARBA" id="ARBA00023170"/>
    </source>
</evidence>
<feature type="domain" description="Protein kinase" evidence="34">
    <location>
        <begin position="727"/>
        <end position="1031"/>
    </location>
</feature>
<evidence type="ECO:0000256" key="1">
    <source>
        <dbReference type="ARBA" id="ARBA00001936"/>
    </source>
</evidence>
<feature type="binding site" evidence="30">
    <location>
        <position position="1803"/>
    </location>
    <ligand>
        <name>ATP</name>
        <dbReference type="ChEBI" id="CHEBI:30616"/>
    </ligand>
</feature>
<evidence type="ECO:0000256" key="2">
    <source>
        <dbReference type="ARBA" id="ARBA00001946"/>
    </source>
</evidence>
<dbReference type="GO" id="GO:0009742">
    <property type="term" value="P:brassinosteroid mediated signaling pathway"/>
    <property type="evidence" value="ECO:0007669"/>
    <property type="project" value="UniProtKB-KW"/>
</dbReference>
<proteinExistence type="inferred from homology"/>
<evidence type="ECO:0000256" key="33">
    <source>
        <dbReference type="SAM" id="SignalP"/>
    </source>
</evidence>
<dbReference type="Pfam" id="PF00069">
    <property type="entry name" value="Pkinase"/>
    <property type="match status" value="2"/>
</dbReference>
<dbReference type="Proteomes" id="UP000026960">
    <property type="component" value="Chromosome 11"/>
</dbReference>
<dbReference type="EnsemblPlants" id="OBART11G17430.1">
    <property type="protein sequence ID" value="OBART11G17430.1"/>
    <property type="gene ID" value="OBART11G17430"/>
</dbReference>
<keyword evidence="23" id="KW-0675">Receptor</keyword>
<evidence type="ECO:0000256" key="10">
    <source>
        <dbReference type="ARBA" id="ARBA00022553"/>
    </source>
</evidence>
<keyword evidence="20 30" id="KW-0067">ATP-binding</keyword>
<evidence type="ECO:0000256" key="30">
    <source>
        <dbReference type="PROSITE-ProRule" id="PRU10141"/>
    </source>
</evidence>
<dbReference type="Gene3D" id="3.80.10.10">
    <property type="entry name" value="Ribonuclease Inhibitor"/>
    <property type="match status" value="14"/>
</dbReference>
<reference evidence="35" key="2">
    <citation type="submission" date="2015-03" db="UniProtKB">
        <authorList>
            <consortium name="EnsemblPlants"/>
        </authorList>
    </citation>
    <scope>IDENTIFICATION</scope>
</reference>
<evidence type="ECO:0000256" key="8">
    <source>
        <dbReference type="ARBA" id="ARBA00022475"/>
    </source>
</evidence>
<evidence type="ECO:0000256" key="4">
    <source>
        <dbReference type="ARBA" id="ARBA00004389"/>
    </source>
</evidence>
<comment type="similarity">
    <text evidence="5">Belongs to the protein kinase superfamily. Ser/Thr protein kinase family.</text>
</comment>
<dbReference type="Pfam" id="PF08263">
    <property type="entry name" value="LRRNT_2"/>
    <property type="match status" value="4"/>
</dbReference>
<evidence type="ECO:0000256" key="5">
    <source>
        <dbReference type="ARBA" id="ARBA00008684"/>
    </source>
</evidence>
<keyword evidence="15 33" id="KW-0732">Signal</keyword>
<keyword evidence="17 30" id="KW-0547">Nucleotide-binding</keyword>
<evidence type="ECO:0000256" key="20">
    <source>
        <dbReference type="ARBA" id="ARBA00022840"/>
    </source>
</evidence>
<comment type="function">
    <text evidence="28">The processed protein kinase Xa21 chain released by protein cleavage after X.oryzae pv. oryzae protein Ax21 detection translocates into the nucleus where it can bind and regulate WRKY62, a transcription factor. Confers resistance to the bacterial pathogen X.oryzae pv. oryzae (Xoo).</text>
</comment>
<dbReference type="Pfam" id="PF00560">
    <property type="entry name" value="LRR_1"/>
    <property type="match status" value="15"/>
</dbReference>
<dbReference type="InterPro" id="IPR055414">
    <property type="entry name" value="LRR_R13L4/SHOC2-like"/>
</dbReference>
<evidence type="ECO:0000256" key="21">
    <source>
        <dbReference type="ARBA" id="ARBA00022989"/>
    </source>
</evidence>
<comment type="cofactor">
    <cofactor evidence="1">
        <name>Mn(2+)</name>
        <dbReference type="ChEBI" id="CHEBI:29035"/>
    </cofactor>
</comment>
<dbReference type="FunFam" id="3.80.10.10:FF:000627">
    <property type="entry name" value="Probable leucine-rich repeat receptor-like protein kinase At2g33170"/>
    <property type="match status" value="1"/>
</dbReference>
<feature type="domain" description="Protein kinase" evidence="34">
    <location>
        <begin position="1770"/>
        <end position="2075"/>
    </location>
</feature>
<dbReference type="FunFam" id="3.30.200.20:FF:000432">
    <property type="entry name" value="LRR receptor-like serine/threonine-protein kinase EFR"/>
    <property type="match status" value="2"/>
</dbReference>
<keyword evidence="8" id="KW-1003">Cell membrane</keyword>